<dbReference type="SUPFAM" id="SSF57667">
    <property type="entry name" value="beta-beta-alpha zinc fingers"/>
    <property type="match status" value="1"/>
</dbReference>
<accession>A0A8J5GH76</accession>
<dbReference type="AlphaFoldDB" id="A0A8J5GH76"/>
<comment type="caution">
    <text evidence="4">The sequence shown here is derived from an EMBL/GenBank/DDBJ whole genome shotgun (WGS) entry which is preliminary data.</text>
</comment>
<dbReference type="PROSITE" id="PS50157">
    <property type="entry name" value="ZINC_FINGER_C2H2_2"/>
    <property type="match status" value="3"/>
</dbReference>
<feature type="compositionally biased region" description="Basic and acidic residues" evidence="2">
    <location>
        <begin position="102"/>
        <end position="112"/>
    </location>
</feature>
<dbReference type="Pfam" id="PF13912">
    <property type="entry name" value="zf-C2H2_6"/>
    <property type="match status" value="3"/>
</dbReference>
<evidence type="ECO:0000256" key="2">
    <source>
        <dbReference type="SAM" id="MobiDB-lite"/>
    </source>
</evidence>
<sequence>MERYSCNRCFRRFNNGRALGGHMRSHAVSALAAAAPLVQGDSSASASSSQALEAEAEEGKETAASVSYGLRTNPRKSFRLVDPEFSSTLPALEPAGSSVVVQDRESDTESTRADGSQGKRSRASPAEAEPASSVSDVTPAEDVALCLMMLSRDSSWGVAGEVHLSDGSNEDEEEEEVERGQVTRSPATPTPRKGRTRYQCGACKRVFRSYQALGGHRASHKKNNGCVSAAEPGQIFGEVDSADANAGAKLHECPFCFRVFSSGQALGGHKRAHFSSSSSIAVTRGTPVSVTLYPPPRSRPGTSPVAGSATKPANSISLFDLNLPAMADDEVELSAVSDMDCLQLQLSASANQEQSRLRERWMGKQDRAEQSRIAAFCCSFCSFSTASPTWKTHCCTAPASQLSSLSACVAINWHRFGIIAHYLPVQLPHDLTGDVRCAANGRGLLWLVSSATTNWASHAARHTPVASHVASNVHSNSLLLFPLRPSPPHGNITGLVSSLSLSMRSRFLPLQAEVDTAFVASHTSFLSPLVASSGGPLS</sequence>
<dbReference type="PROSITE" id="PS00028">
    <property type="entry name" value="ZINC_FINGER_C2H2_1"/>
    <property type="match status" value="3"/>
</dbReference>
<reference evidence="4 5" key="1">
    <citation type="submission" date="2020-08" db="EMBL/GenBank/DDBJ databases">
        <title>Plant Genome Project.</title>
        <authorList>
            <person name="Zhang R.-G."/>
        </authorList>
    </citation>
    <scope>NUCLEOTIDE SEQUENCE [LARGE SCALE GENOMIC DNA]</scope>
    <source>
        <tissue evidence="4">Rhizome</tissue>
    </source>
</reference>
<evidence type="ECO:0000313" key="5">
    <source>
        <dbReference type="Proteomes" id="UP000734854"/>
    </source>
</evidence>
<dbReference type="SMART" id="SM00355">
    <property type="entry name" value="ZnF_C2H2"/>
    <property type="match status" value="3"/>
</dbReference>
<keyword evidence="5" id="KW-1185">Reference proteome</keyword>
<feature type="domain" description="C2H2-type" evidence="3">
    <location>
        <begin position="198"/>
        <end position="225"/>
    </location>
</feature>
<dbReference type="GO" id="GO:0006355">
    <property type="term" value="P:regulation of DNA-templated transcription"/>
    <property type="evidence" value="ECO:0007669"/>
    <property type="project" value="InterPro"/>
</dbReference>
<keyword evidence="1" id="KW-0479">Metal-binding</keyword>
<dbReference type="PANTHER" id="PTHR46326:SF2">
    <property type="entry name" value="ZINC FINGER PROTEIN ZAT1-RELATED"/>
    <property type="match status" value="1"/>
</dbReference>
<dbReference type="InterPro" id="IPR036236">
    <property type="entry name" value="Znf_C2H2_sf"/>
</dbReference>
<feature type="region of interest" description="Disordered" evidence="2">
    <location>
        <begin position="46"/>
        <end position="68"/>
    </location>
</feature>
<dbReference type="GO" id="GO:0008270">
    <property type="term" value="F:zinc ion binding"/>
    <property type="evidence" value="ECO:0007669"/>
    <property type="project" value="UniProtKB-KW"/>
</dbReference>
<dbReference type="Proteomes" id="UP000734854">
    <property type="component" value="Unassembled WGS sequence"/>
</dbReference>
<feature type="compositionally biased region" description="Acidic residues" evidence="2">
    <location>
        <begin position="168"/>
        <end position="177"/>
    </location>
</feature>
<feature type="region of interest" description="Disordered" evidence="2">
    <location>
        <begin position="89"/>
        <end position="136"/>
    </location>
</feature>
<dbReference type="InterPro" id="IPR044303">
    <property type="entry name" value="ZAT1/4/9"/>
</dbReference>
<dbReference type="InterPro" id="IPR013087">
    <property type="entry name" value="Znf_C2H2_type"/>
</dbReference>
<feature type="domain" description="C2H2-type" evidence="3">
    <location>
        <begin position="251"/>
        <end position="278"/>
    </location>
</feature>
<evidence type="ECO:0000256" key="1">
    <source>
        <dbReference type="PROSITE-ProRule" id="PRU00042"/>
    </source>
</evidence>
<feature type="region of interest" description="Disordered" evidence="2">
    <location>
        <begin position="290"/>
        <end position="309"/>
    </location>
</feature>
<gene>
    <name evidence="4" type="ORF">ZIOFF_036615</name>
</gene>
<organism evidence="4 5">
    <name type="scientific">Zingiber officinale</name>
    <name type="common">Ginger</name>
    <name type="synonym">Amomum zingiber</name>
    <dbReference type="NCBI Taxonomy" id="94328"/>
    <lineage>
        <taxon>Eukaryota</taxon>
        <taxon>Viridiplantae</taxon>
        <taxon>Streptophyta</taxon>
        <taxon>Embryophyta</taxon>
        <taxon>Tracheophyta</taxon>
        <taxon>Spermatophyta</taxon>
        <taxon>Magnoliopsida</taxon>
        <taxon>Liliopsida</taxon>
        <taxon>Zingiberales</taxon>
        <taxon>Zingiberaceae</taxon>
        <taxon>Zingiber</taxon>
    </lineage>
</organism>
<dbReference type="EMBL" id="JACMSC010000010">
    <property type="protein sequence ID" value="KAG6504284.1"/>
    <property type="molecule type" value="Genomic_DNA"/>
</dbReference>
<protein>
    <recommendedName>
        <fullName evidence="3">C2H2-type domain-containing protein</fullName>
    </recommendedName>
</protein>
<dbReference type="PANTHER" id="PTHR46326">
    <property type="entry name" value="ZINC FINGER PROTEIN ZAT1-RELATED"/>
    <property type="match status" value="1"/>
</dbReference>
<evidence type="ECO:0000313" key="4">
    <source>
        <dbReference type="EMBL" id="KAG6504284.1"/>
    </source>
</evidence>
<name>A0A8J5GH76_ZINOF</name>
<feature type="domain" description="C2H2-type" evidence="3">
    <location>
        <begin position="4"/>
        <end position="27"/>
    </location>
</feature>
<evidence type="ECO:0000259" key="3">
    <source>
        <dbReference type="PROSITE" id="PS50157"/>
    </source>
</evidence>
<feature type="compositionally biased region" description="Low complexity" evidence="2">
    <location>
        <begin position="123"/>
        <end position="133"/>
    </location>
</feature>
<dbReference type="Gene3D" id="3.30.160.60">
    <property type="entry name" value="Classic Zinc Finger"/>
    <property type="match status" value="1"/>
</dbReference>
<feature type="region of interest" description="Disordered" evidence="2">
    <location>
        <begin position="161"/>
        <end position="196"/>
    </location>
</feature>
<keyword evidence="1" id="KW-0863">Zinc-finger</keyword>
<keyword evidence="1" id="KW-0862">Zinc</keyword>
<proteinExistence type="predicted"/>